<dbReference type="InterPro" id="IPR045372">
    <property type="entry name" value="YidB"/>
</dbReference>
<accession>A0A0D8P0Y9</accession>
<name>A0A0D8P0Y9_9GAMM</name>
<organism evidence="1 4">
    <name type="scientific">Photobacterium iliopiscarium</name>
    <dbReference type="NCBI Taxonomy" id="56192"/>
    <lineage>
        <taxon>Bacteria</taxon>
        <taxon>Pseudomonadati</taxon>
        <taxon>Pseudomonadota</taxon>
        <taxon>Gammaproteobacteria</taxon>
        <taxon>Vibrionales</taxon>
        <taxon>Vibrionaceae</taxon>
        <taxon>Photobacterium</taxon>
    </lineage>
</organism>
<dbReference type="STRING" id="56192.UB38_15855"/>
<proteinExistence type="predicted"/>
<protein>
    <submittedName>
        <fullName evidence="1">DUF937 domain-containing protein</fullName>
    </submittedName>
</protein>
<keyword evidence="3" id="KW-1185">Reference proteome</keyword>
<dbReference type="AlphaFoldDB" id="A0A0D8P0Y9"/>
<evidence type="ECO:0000313" key="4">
    <source>
        <dbReference type="Proteomes" id="UP000241954"/>
    </source>
</evidence>
<reference evidence="1 4" key="1">
    <citation type="submission" date="2018-01" db="EMBL/GenBank/DDBJ databases">
        <title>Whole genome sequencing of Histamine producing bacteria.</title>
        <authorList>
            <person name="Butler K."/>
        </authorList>
    </citation>
    <scope>NUCLEOTIDE SEQUENCE [LARGE SCALE GENOMIC DNA]</scope>
    <source>
        <strain evidence="2 3">ATCC 51761</strain>
        <strain evidence="1 4">NCIMB 13481</strain>
    </source>
</reference>
<dbReference type="Pfam" id="PF20159">
    <property type="entry name" value="YidB"/>
    <property type="match status" value="1"/>
</dbReference>
<gene>
    <name evidence="1" type="ORF">C9I88_04945</name>
    <name evidence="2" type="ORF">C9J52_03580</name>
</gene>
<evidence type="ECO:0000313" key="1">
    <source>
        <dbReference type="EMBL" id="PSV98775.1"/>
    </source>
</evidence>
<dbReference type="InterPro" id="IPR027405">
    <property type="entry name" value="YidB-like"/>
</dbReference>
<comment type="caution">
    <text evidence="1">The sequence shown here is derived from an EMBL/GenBank/DDBJ whole genome shotgun (WGS) entry which is preliminary data.</text>
</comment>
<dbReference type="Proteomes" id="UP000241190">
    <property type="component" value="Unassembled WGS sequence"/>
</dbReference>
<dbReference type="RefSeq" id="WP_045036680.1">
    <property type="nucleotide sequence ID" value="NZ_JZSR01000011.1"/>
</dbReference>
<evidence type="ECO:0000313" key="3">
    <source>
        <dbReference type="Proteomes" id="UP000241190"/>
    </source>
</evidence>
<dbReference type="Gene3D" id="1.10.10.690">
    <property type="entry name" value="YidB-like"/>
    <property type="match status" value="1"/>
</dbReference>
<dbReference type="OrthoDB" id="5957313at2"/>
<evidence type="ECO:0000313" key="2">
    <source>
        <dbReference type="EMBL" id="PSW99089.1"/>
    </source>
</evidence>
<dbReference type="EMBL" id="PYOP01000004">
    <property type="protein sequence ID" value="PSW99089.1"/>
    <property type="molecule type" value="Genomic_DNA"/>
</dbReference>
<dbReference type="SUPFAM" id="SSF140804">
    <property type="entry name" value="YidB-like"/>
    <property type="match status" value="1"/>
</dbReference>
<dbReference type="GeneID" id="93547940"/>
<dbReference type="Proteomes" id="UP000241954">
    <property type="component" value="Unassembled WGS sequence"/>
</dbReference>
<dbReference type="EMBL" id="PYLW01000003">
    <property type="protein sequence ID" value="PSV98775.1"/>
    <property type="molecule type" value="Genomic_DNA"/>
</dbReference>
<sequence>MDIAKILEIGAQLFSQSQANTGGLSQGSIVSALSRLLGGDENGQGVNLGQLLSSIDGAGLANVLQSWLGNGENNAISTDDITNIFSGSQLSDFANELNIPEQEAKTGLSEALPAMVDNASPAGEVAGELLNAVGGVSGLFNMAASLFGKK</sequence>